<dbReference type="PANTHER" id="PTHR43546:SF7">
    <property type="entry name" value="METALLO-BETA-LACTAMASE DOMAIN-CONTAINING PROTEIN"/>
    <property type="match status" value="1"/>
</dbReference>
<organism evidence="2 3">
    <name type="scientific">Phlebiopsis gigantea (strain 11061_1 CR5-6)</name>
    <name type="common">White-rot fungus</name>
    <name type="synonym">Peniophora gigantea</name>
    <dbReference type="NCBI Taxonomy" id="745531"/>
    <lineage>
        <taxon>Eukaryota</taxon>
        <taxon>Fungi</taxon>
        <taxon>Dikarya</taxon>
        <taxon>Basidiomycota</taxon>
        <taxon>Agaricomycotina</taxon>
        <taxon>Agaricomycetes</taxon>
        <taxon>Polyporales</taxon>
        <taxon>Phanerochaetaceae</taxon>
        <taxon>Phlebiopsis</taxon>
    </lineage>
</organism>
<dbReference type="Gene3D" id="3.60.15.10">
    <property type="entry name" value="Ribonuclease Z/Hydroxyacylglutathione hydrolase-like"/>
    <property type="match status" value="1"/>
</dbReference>
<dbReference type="EMBL" id="KN840515">
    <property type="protein sequence ID" value="KIP06568.1"/>
    <property type="molecule type" value="Genomic_DNA"/>
</dbReference>
<dbReference type="SUPFAM" id="SSF56281">
    <property type="entry name" value="Metallo-hydrolase/oxidoreductase"/>
    <property type="match status" value="1"/>
</dbReference>
<dbReference type="InterPro" id="IPR050114">
    <property type="entry name" value="UPF0173_UPF0282_UlaG_hydrolase"/>
</dbReference>
<reference evidence="2 3" key="1">
    <citation type="journal article" date="2014" name="PLoS Genet.">
        <title>Analysis of the Phlebiopsis gigantea genome, transcriptome and secretome provides insight into its pioneer colonization strategies of wood.</title>
        <authorList>
            <person name="Hori C."/>
            <person name="Ishida T."/>
            <person name="Igarashi K."/>
            <person name="Samejima M."/>
            <person name="Suzuki H."/>
            <person name="Master E."/>
            <person name="Ferreira P."/>
            <person name="Ruiz-Duenas F.J."/>
            <person name="Held B."/>
            <person name="Canessa P."/>
            <person name="Larrondo L.F."/>
            <person name="Schmoll M."/>
            <person name="Druzhinina I.S."/>
            <person name="Kubicek C.P."/>
            <person name="Gaskell J.A."/>
            <person name="Kersten P."/>
            <person name="St John F."/>
            <person name="Glasner J."/>
            <person name="Sabat G."/>
            <person name="Splinter BonDurant S."/>
            <person name="Syed K."/>
            <person name="Yadav J."/>
            <person name="Mgbeahuruike A.C."/>
            <person name="Kovalchuk A."/>
            <person name="Asiegbu F.O."/>
            <person name="Lackner G."/>
            <person name="Hoffmeister D."/>
            <person name="Rencoret J."/>
            <person name="Gutierrez A."/>
            <person name="Sun H."/>
            <person name="Lindquist E."/>
            <person name="Barry K."/>
            <person name="Riley R."/>
            <person name="Grigoriev I.V."/>
            <person name="Henrissat B."/>
            <person name="Kues U."/>
            <person name="Berka R.M."/>
            <person name="Martinez A.T."/>
            <person name="Covert S.F."/>
            <person name="Blanchette R.A."/>
            <person name="Cullen D."/>
        </authorList>
    </citation>
    <scope>NUCLEOTIDE SEQUENCE [LARGE SCALE GENOMIC DNA]</scope>
    <source>
        <strain evidence="2 3">11061_1 CR5-6</strain>
    </source>
</reference>
<dbReference type="PANTHER" id="PTHR43546">
    <property type="entry name" value="UPF0173 METAL-DEPENDENT HYDROLASE MJ1163-RELATED"/>
    <property type="match status" value="1"/>
</dbReference>
<dbReference type="HOGENOM" id="CLU_051050_0_1_1"/>
<accession>A0A0C3PJZ5</accession>
<evidence type="ECO:0000313" key="2">
    <source>
        <dbReference type="EMBL" id="KIP06568.1"/>
    </source>
</evidence>
<keyword evidence="3" id="KW-1185">Reference proteome</keyword>
<dbReference type="AlphaFoldDB" id="A0A0C3PJZ5"/>
<dbReference type="Proteomes" id="UP000053257">
    <property type="component" value="Unassembled WGS sequence"/>
</dbReference>
<dbReference type="InterPro" id="IPR001279">
    <property type="entry name" value="Metallo-B-lactamas"/>
</dbReference>
<sequence>MPSLTLTIPGAAREPCFDASKEDAPLSGYVKSNEKPVTTPFGGKLLWVGNATCIIEFNGIRFMTDPNFLHQGDHVHLAPGVTAQRVKDPAFDYHNCPAVDFILLSHLHADHFDDLVAEHIRKSLPIVSTPHACEHLKARGHTAVYPLKTWEEIHVLKGEDQINIVSMPGKHTLGLMDAMNAHLHVIPPVMGSMVTFKKAHTDGHIQDYNLYISGDTLYYDELKEIHHKHPHINLALVHLGGTTLPVVHVMVTMDAVQGIQLLCALRPEQAIPIHIDDYDVFKSPLSDFQREVAKTGWQDRVIYLTRGEEFAF</sequence>
<name>A0A0C3PJZ5_PHLG1</name>
<proteinExistence type="predicted"/>
<dbReference type="InterPro" id="IPR036866">
    <property type="entry name" value="RibonucZ/Hydroxyglut_hydro"/>
</dbReference>
<evidence type="ECO:0000259" key="1">
    <source>
        <dbReference type="Pfam" id="PF12706"/>
    </source>
</evidence>
<feature type="domain" description="Metallo-beta-lactamase" evidence="1">
    <location>
        <begin position="83"/>
        <end position="275"/>
    </location>
</feature>
<dbReference type="Pfam" id="PF12706">
    <property type="entry name" value="Lactamase_B_2"/>
    <property type="match status" value="1"/>
</dbReference>
<protein>
    <recommendedName>
        <fullName evidence="1">Metallo-beta-lactamase domain-containing protein</fullName>
    </recommendedName>
</protein>
<gene>
    <name evidence="2" type="ORF">PHLGIDRAFT_452638</name>
</gene>
<dbReference type="OrthoDB" id="332863at2759"/>
<evidence type="ECO:0000313" key="3">
    <source>
        <dbReference type="Proteomes" id="UP000053257"/>
    </source>
</evidence>